<evidence type="ECO:0000259" key="7">
    <source>
        <dbReference type="Pfam" id="PF01321"/>
    </source>
</evidence>
<keyword evidence="1" id="KW-0645">Protease</keyword>
<dbReference type="Pfam" id="PF01321">
    <property type="entry name" value="Creatinase_N"/>
    <property type="match status" value="1"/>
</dbReference>
<evidence type="ECO:0000313" key="8">
    <source>
        <dbReference type="EMBL" id="OCQ22693.1"/>
    </source>
</evidence>
<dbReference type="InterPro" id="IPR000994">
    <property type="entry name" value="Pept_M24"/>
</dbReference>
<keyword evidence="3" id="KW-0378">Hydrolase</keyword>
<dbReference type="Proteomes" id="UP000093366">
    <property type="component" value="Unassembled WGS sequence"/>
</dbReference>
<dbReference type="InterPro" id="IPR001131">
    <property type="entry name" value="Peptidase_M24B_aminopep-P_CS"/>
</dbReference>
<organism evidence="8 9">
    <name type="scientific">Pseudoalteromonas luteoviolacea</name>
    <dbReference type="NCBI Taxonomy" id="43657"/>
    <lineage>
        <taxon>Bacteria</taxon>
        <taxon>Pseudomonadati</taxon>
        <taxon>Pseudomonadota</taxon>
        <taxon>Gammaproteobacteria</taxon>
        <taxon>Alteromonadales</taxon>
        <taxon>Pseudoalteromonadaceae</taxon>
        <taxon>Pseudoalteromonas</taxon>
    </lineage>
</organism>
<dbReference type="AlphaFoldDB" id="A0A1C0TTP2"/>
<dbReference type="GO" id="GO:0046872">
    <property type="term" value="F:metal ion binding"/>
    <property type="evidence" value="ECO:0007669"/>
    <property type="project" value="UniProtKB-KW"/>
</dbReference>
<dbReference type="Pfam" id="PF00557">
    <property type="entry name" value="Peptidase_M24"/>
    <property type="match status" value="1"/>
</dbReference>
<protein>
    <submittedName>
        <fullName evidence="8">X-Pro dipeptidase</fullName>
    </submittedName>
</protein>
<dbReference type="GO" id="GO:0006508">
    <property type="term" value="P:proteolysis"/>
    <property type="evidence" value="ECO:0007669"/>
    <property type="project" value="UniProtKB-KW"/>
</dbReference>
<comment type="caution">
    <text evidence="8">The sequence shown here is derived from an EMBL/GenBank/DDBJ whole genome shotgun (WGS) entry which is preliminary data.</text>
</comment>
<evidence type="ECO:0000256" key="2">
    <source>
        <dbReference type="ARBA" id="ARBA00022723"/>
    </source>
</evidence>
<evidence type="ECO:0000259" key="6">
    <source>
        <dbReference type="Pfam" id="PF00557"/>
    </source>
</evidence>
<comment type="similarity">
    <text evidence="5">Belongs to the peptidase M24B family.</text>
</comment>
<gene>
    <name evidence="8" type="ORF">A7985_01665</name>
</gene>
<keyword evidence="2 5" id="KW-0479">Metal-binding</keyword>
<dbReference type="PANTHER" id="PTHR46112">
    <property type="entry name" value="AMINOPEPTIDASE"/>
    <property type="match status" value="1"/>
</dbReference>
<evidence type="ECO:0000256" key="1">
    <source>
        <dbReference type="ARBA" id="ARBA00022670"/>
    </source>
</evidence>
<dbReference type="EMBL" id="MAUJ01000001">
    <property type="protein sequence ID" value="OCQ22693.1"/>
    <property type="molecule type" value="Genomic_DNA"/>
</dbReference>
<evidence type="ECO:0000256" key="5">
    <source>
        <dbReference type="RuleBase" id="RU000590"/>
    </source>
</evidence>
<dbReference type="RefSeq" id="WP_065788703.1">
    <property type="nucleotide sequence ID" value="NZ_MAUJ01000001.1"/>
</dbReference>
<dbReference type="InterPro" id="IPR050659">
    <property type="entry name" value="Peptidase_M24B"/>
</dbReference>
<dbReference type="InterPro" id="IPR000587">
    <property type="entry name" value="Creatinase_N"/>
</dbReference>
<dbReference type="Gene3D" id="3.40.350.10">
    <property type="entry name" value="Creatinase/prolidase N-terminal domain"/>
    <property type="match status" value="1"/>
</dbReference>
<dbReference type="PROSITE" id="PS00491">
    <property type="entry name" value="PROLINE_PEPTIDASE"/>
    <property type="match status" value="1"/>
</dbReference>
<dbReference type="OrthoDB" id="9761809at2"/>
<dbReference type="PANTHER" id="PTHR46112:SF3">
    <property type="entry name" value="AMINOPEPTIDASE YPDF"/>
    <property type="match status" value="1"/>
</dbReference>
<evidence type="ECO:0000256" key="4">
    <source>
        <dbReference type="ARBA" id="ARBA00023049"/>
    </source>
</evidence>
<dbReference type="SUPFAM" id="SSF55920">
    <property type="entry name" value="Creatinase/aminopeptidase"/>
    <property type="match status" value="1"/>
</dbReference>
<keyword evidence="4" id="KW-0482">Metalloprotease</keyword>
<evidence type="ECO:0000256" key="3">
    <source>
        <dbReference type="ARBA" id="ARBA00022801"/>
    </source>
</evidence>
<reference evidence="9" key="1">
    <citation type="submission" date="2016-07" db="EMBL/GenBank/DDBJ databases">
        <authorList>
            <person name="Florea S."/>
            <person name="Webb J.S."/>
            <person name="Jaromczyk J."/>
            <person name="Schardl C.L."/>
        </authorList>
    </citation>
    <scope>NUCLEOTIDE SEQUENCE [LARGE SCALE GENOMIC DNA]</scope>
    <source>
        <strain evidence="9">IPB1</strain>
    </source>
</reference>
<proteinExistence type="inferred from homology"/>
<feature type="domain" description="Creatinase N-terminal" evidence="7">
    <location>
        <begin position="34"/>
        <end position="168"/>
    </location>
</feature>
<feature type="domain" description="Peptidase M24" evidence="6">
    <location>
        <begin position="177"/>
        <end position="383"/>
    </location>
</feature>
<accession>A0A1C0TTP2</accession>
<name>A0A1C0TTP2_9GAMM</name>
<dbReference type="InterPro" id="IPR036005">
    <property type="entry name" value="Creatinase/aminopeptidase-like"/>
</dbReference>
<dbReference type="SUPFAM" id="SSF53092">
    <property type="entry name" value="Creatinase/prolidase N-terminal domain"/>
    <property type="match status" value="1"/>
</dbReference>
<dbReference type="GO" id="GO:0008237">
    <property type="term" value="F:metallopeptidase activity"/>
    <property type="evidence" value="ECO:0007669"/>
    <property type="project" value="UniProtKB-KW"/>
</dbReference>
<evidence type="ECO:0000313" key="9">
    <source>
        <dbReference type="Proteomes" id="UP000093366"/>
    </source>
</evidence>
<dbReference type="Gene3D" id="3.90.230.10">
    <property type="entry name" value="Creatinase/methionine aminopeptidase superfamily"/>
    <property type="match status" value="1"/>
</dbReference>
<dbReference type="InterPro" id="IPR029149">
    <property type="entry name" value="Creatin/AminoP/Spt16_N"/>
</dbReference>
<sequence>MKGIGFQTKQAALDSLNDMTAGVTPIAEPELQARMEKAQSYMRAHNIDALYLNAGTNLKYFTGLSWSASERLVGAILPAQGQVRFIAPFFELGTINEYQVIKGDIHAWQEEESPYQLVGKALKELGIAQTATLAIDESTAFFTVDGIAKANSELNIINGHHVTAHCRMHKSDNEIALIQRAMDMTLEVHKAAASILYEGISTTEVEEFIEQAHQKVGAPGNYFCIVLFGKASSFPHGVKDPQILKQGDVVLIDTGCKLHGYLSDITRTYVYGEATERQRTMWQHEKTAQARAFEAAQIGATCGDVDHAARSYLASQSLGPDYQLPGCPHRTGHGIGLDIHELPYLVKDNPQPLAPGMCFSNEPMLVIPDEFGIRLEDHFYMTEHGPKWFTQPSHSIDDPFGLDK</sequence>